<protein>
    <recommendedName>
        <fullName evidence="2">EamA domain-containing protein</fullName>
    </recommendedName>
</protein>
<feature type="domain" description="EamA" evidence="2">
    <location>
        <begin position="8"/>
        <end position="140"/>
    </location>
</feature>
<feature type="transmembrane region" description="Helical" evidence="1">
    <location>
        <begin position="206"/>
        <end position="224"/>
    </location>
</feature>
<dbReference type="PANTHER" id="PTHR22911">
    <property type="entry name" value="ACYL-MALONYL CONDENSING ENZYME-RELATED"/>
    <property type="match status" value="1"/>
</dbReference>
<sequence length="290" mass="32005">MQMSNRNKGLLMSLIGVFILSPDSLLIRLADLNDLSLIFYRGALPPITIILFLIIYYKGNIAKSFLLMGKAGIIYALLHSLMFITFVYSIQHTAVANTLVIIASAPIFTAILSVIFLKENPKPLTWVIIFFALISIIIIGWGSFITTGFTGDVLALITGILMAACAIVVRYYKNLDLVPACVVGCLLTALYALPFSPELTINISQIIYLSLMCFIILPIPFIILTIAPRLIPAPEVTLIFLLESILGTLWVWIIINEQPPLNTLIGGIMLLCSVFLFVFITAKEEYSANV</sequence>
<gene>
    <name evidence="3" type="ORF">METZ01_LOCUS97886</name>
</gene>
<evidence type="ECO:0000259" key="2">
    <source>
        <dbReference type="Pfam" id="PF00892"/>
    </source>
</evidence>
<name>A0A381VXT8_9ZZZZ</name>
<keyword evidence="1" id="KW-0812">Transmembrane</keyword>
<feature type="transmembrane region" description="Helical" evidence="1">
    <location>
        <begin position="124"/>
        <end position="147"/>
    </location>
</feature>
<feature type="transmembrane region" description="Helical" evidence="1">
    <location>
        <begin position="38"/>
        <end position="57"/>
    </location>
</feature>
<organism evidence="3">
    <name type="scientific">marine metagenome</name>
    <dbReference type="NCBI Taxonomy" id="408172"/>
    <lineage>
        <taxon>unclassified sequences</taxon>
        <taxon>metagenomes</taxon>
        <taxon>ecological metagenomes</taxon>
    </lineage>
</organism>
<dbReference type="SUPFAM" id="SSF103481">
    <property type="entry name" value="Multidrug resistance efflux transporter EmrE"/>
    <property type="match status" value="2"/>
</dbReference>
<keyword evidence="1" id="KW-1133">Transmembrane helix</keyword>
<dbReference type="InterPro" id="IPR000620">
    <property type="entry name" value="EamA_dom"/>
</dbReference>
<accession>A0A381VXT8</accession>
<evidence type="ECO:0000313" key="3">
    <source>
        <dbReference type="EMBL" id="SVA45032.1"/>
    </source>
</evidence>
<dbReference type="Pfam" id="PF00892">
    <property type="entry name" value="EamA"/>
    <property type="match status" value="2"/>
</dbReference>
<feature type="transmembrane region" description="Helical" evidence="1">
    <location>
        <begin position="153"/>
        <end position="172"/>
    </location>
</feature>
<feature type="transmembrane region" description="Helical" evidence="1">
    <location>
        <begin position="177"/>
        <end position="194"/>
    </location>
</feature>
<dbReference type="EMBL" id="UINC01010092">
    <property type="protein sequence ID" value="SVA45032.1"/>
    <property type="molecule type" value="Genomic_DNA"/>
</dbReference>
<feature type="transmembrane region" description="Helical" evidence="1">
    <location>
        <begin position="236"/>
        <end position="255"/>
    </location>
</feature>
<dbReference type="AlphaFoldDB" id="A0A381VXT8"/>
<feature type="transmembrane region" description="Helical" evidence="1">
    <location>
        <begin position="94"/>
        <end position="117"/>
    </location>
</feature>
<feature type="domain" description="EamA" evidence="2">
    <location>
        <begin position="150"/>
        <end position="278"/>
    </location>
</feature>
<feature type="transmembrane region" description="Helical" evidence="1">
    <location>
        <begin position="261"/>
        <end position="282"/>
    </location>
</feature>
<feature type="transmembrane region" description="Helical" evidence="1">
    <location>
        <begin position="64"/>
        <end position="88"/>
    </location>
</feature>
<dbReference type="GO" id="GO:0016020">
    <property type="term" value="C:membrane"/>
    <property type="evidence" value="ECO:0007669"/>
    <property type="project" value="InterPro"/>
</dbReference>
<dbReference type="InterPro" id="IPR037185">
    <property type="entry name" value="EmrE-like"/>
</dbReference>
<keyword evidence="1" id="KW-0472">Membrane</keyword>
<dbReference type="PANTHER" id="PTHR22911:SF76">
    <property type="entry name" value="EAMA DOMAIN-CONTAINING PROTEIN"/>
    <property type="match status" value="1"/>
</dbReference>
<proteinExistence type="predicted"/>
<reference evidence="3" key="1">
    <citation type="submission" date="2018-05" db="EMBL/GenBank/DDBJ databases">
        <authorList>
            <person name="Lanie J.A."/>
            <person name="Ng W.-L."/>
            <person name="Kazmierczak K.M."/>
            <person name="Andrzejewski T.M."/>
            <person name="Davidsen T.M."/>
            <person name="Wayne K.J."/>
            <person name="Tettelin H."/>
            <person name="Glass J.I."/>
            <person name="Rusch D."/>
            <person name="Podicherti R."/>
            <person name="Tsui H.-C.T."/>
            <person name="Winkler M.E."/>
        </authorList>
    </citation>
    <scope>NUCLEOTIDE SEQUENCE</scope>
</reference>
<evidence type="ECO:0000256" key="1">
    <source>
        <dbReference type="SAM" id="Phobius"/>
    </source>
</evidence>